<feature type="transmembrane region" description="Helical" evidence="2">
    <location>
        <begin position="292"/>
        <end position="317"/>
    </location>
</feature>
<reference evidence="3 4" key="1">
    <citation type="journal article" date="2018" name="BMC Genomics">
        <title>The genome of Naegleria lovaniensis, the basis for a comparative approach to unravel pathogenicity factors of the human pathogenic amoeba N. fowleri.</title>
        <authorList>
            <person name="Liechti N."/>
            <person name="Schurch N."/>
            <person name="Bruggmann R."/>
            <person name="Wittwer M."/>
        </authorList>
    </citation>
    <scope>NUCLEOTIDE SEQUENCE [LARGE SCALE GENOMIC DNA]</scope>
    <source>
        <strain evidence="3 4">ATCC 30569</strain>
    </source>
</reference>
<dbReference type="RefSeq" id="XP_044550767.1">
    <property type="nucleotide sequence ID" value="XM_044691946.1"/>
</dbReference>
<organism evidence="3 4">
    <name type="scientific">Naegleria lovaniensis</name>
    <name type="common">Amoeba</name>
    <dbReference type="NCBI Taxonomy" id="51637"/>
    <lineage>
        <taxon>Eukaryota</taxon>
        <taxon>Discoba</taxon>
        <taxon>Heterolobosea</taxon>
        <taxon>Tetramitia</taxon>
        <taxon>Eutetramitia</taxon>
        <taxon>Vahlkampfiidae</taxon>
        <taxon>Naegleria</taxon>
    </lineage>
</organism>
<gene>
    <name evidence="3" type="ORF">C9374_002519</name>
</gene>
<feature type="compositionally biased region" description="Basic and acidic residues" evidence="1">
    <location>
        <begin position="106"/>
        <end position="115"/>
    </location>
</feature>
<accession>A0AA88GTU0</accession>
<feature type="transmembrane region" description="Helical" evidence="2">
    <location>
        <begin position="338"/>
        <end position="362"/>
    </location>
</feature>
<feature type="compositionally biased region" description="Polar residues" evidence="1">
    <location>
        <begin position="93"/>
        <end position="105"/>
    </location>
</feature>
<feature type="transmembrane region" description="Helical" evidence="2">
    <location>
        <begin position="374"/>
        <end position="400"/>
    </location>
</feature>
<feature type="region of interest" description="Disordered" evidence="1">
    <location>
        <begin position="550"/>
        <end position="588"/>
    </location>
</feature>
<feature type="compositionally biased region" description="Low complexity" evidence="1">
    <location>
        <begin position="167"/>
        <end position="186"/>
    </location>
</feature>
<feature type="region of interest" description="Disordered" evidence="1">
    <location>
        <begin position="167"/>
        <end position="209"/>
    </location>
</feature>
<proteinExistence type="predicted"/>
<evidence type="ECO:0000256" key="2">
    <source>
        <dbReference type="SAM" id="Phobius"/>
    </source>
</evidence>
<feature type="transmembrane region" description="Helical" evidence="2">
    <location>
        <begin position="420"/>
        <end position="446"/>
    </location>
</feature>
<evidence type="ECO:0000313" key="3">
    <source>
        <dbReference type="EMBL" id="KAG2386775.1"/>
    </source>
</evidence>
<sequence>MAVFRSIYHHGKKLIQPHLNDFQNGIRSIFITLYIIELIVIILMVLLPLEFKHVMGWHSSQKLKLAKELARRKQCFHNQETETDYDHQAALHNNTDSLTDDSNCSIDEHSADAHGSDNTSGHPPAMETSFRLDSSNIRKYVVKKSYGNRIRTRSRGLSSLSDSLLLNSHLHSDPSQSHTANTSSSSPPQPNPQHTDPIPSSPNEETGLQSHSRALYYSTHDKHETDDNLSHVSLVSEKVYSKKTKISRLKQALISIIKSISDFRIIATLISICNLLLGFISLISILPYDARLVLISIDCILSLMGLIPIVFQWLVVLRTMENKDSITHNTSTNTSNNIKILSLFVFMCTLFLFIGYILTVIFVTGYSRVLLARYIMMVVLFLYFITIFPLLVIYGIKVYFRVLRENKEIRFFQFKFTKYLIFESLTYLYFTFYTIYFIVSYPYFLFTFNNIGDRFMTVYPWVITHFFILLSYCNRFYFLSDWFCIKQFYNTLFANAFCGICHRRKKEIHDTSAFYHHGHHETIHAVRKISDASNTSSHQHVFDNHYSTSSFDHHNEESTESNYSHQHKTAHPKHITDQVQEPHAAEQD</sequence>
<name>A0AA88GTU0_NAELO</name>
<feature type="transmembrane region" description="Helical" evidence="2">
    <location>
        <begin position="458"/>
        <end position="478"/>
    </location>
</feature>
<dbReference type="GeneID" id="68094975"/>
<keyword evidence="2" id="KW-0472">Membrane</keyword>
<keyword evidence="4" id="KW-1185">Reference proteome</keyword>
<keyword evidence="2" id="KW-0812">Transmembrane</keyword>
<feature type="transmembrane region" description="Helical" evidence="2">
    <location>
        <begin position="265"/>
        <end position="286"/>
    </location>
</feature>
<dbReference type="EMBL" id="PYSW02000015">
    <property type="protein sequence ID" value="KAG2386775.1"/>
    <property type="molecule type" value="Genomic_DNA"/>
</dbReference>
<feature type="transmembrane region" description="Helical" evidence="2">
    <location>
        <begin position="29"/>
        <end position="49"/>
    </location>
</feature>
<comment type="caution">
    <text evidence="3">The sequence shown here is derived from an EMBL/GenBank/DDBJ whole genome shotgun (WGS) entry which is preliminary data.</text>
</comment>
<keyword evidence="2" id="KW-1133">Transmembrane helix</keyword>
<protein>
    <submittedName>
        <fullName evidence="3">Uncharacterized protein</fullName>
    </submittedName>
</protein>
<dbReference type="AlphaFoldDB" id="A0AA88GTU0"/>
<evidence type="ECO:0000313" key="4">
    <source>
        <dbReference type="Proteomes" id="UP000816034"/>
    </source>
</evidence>
<feature type="region of interest" description="Disordered" evidence="1">
    <location>
        <begin position="93"/>
        <end position="131"/>
    </location>
</feature>
<evidence type="ECO:0000256" key="1">
    <source>
        <dbReference type="SAM" id="MobiDB-lite"/>
    </source>
</evidence>
<dbReference type="Proteomes" id="UP000816034">
    <property type="component" value="Unassembled WGS sequence"/>
</dbReference>